<gene>
    <name evidence="2" type="ORF">DSL72_008299</name>
</gene>
<proteinExistence type="predicted"/>
<feature type="compositionally biased region" description="Pro residues" evidence="1">
    <location>
        <begin position="12"/>
        <end position="26"/>
    </location>
</feature>
<feature type="region of interest" description="Disordered" evidence="1">
    <location>
        <begin position="297"/>
        <end position="530"/>
    </location>
</feature>
<dbReference type="Proteomes" id="UP000672032">
    <property type="component" value="Chromosome 5"/>
</dbReference>
<feature type="region of interest" description="Disordered" evidence="1">
    <location>
        <begin position="1"/>
        <end position="273"/>
    </location>
</feature>
<sequence length="898" mass="98397">MADNTPSRRSKPPIPAANVPPTPSRIPVPTQSSSHYPSFASPTKASLARHNPKSLARATSSGPEARRSPGKGRVQDIFDRALGSTPQGERGRSVASDAERPVPGSAFEGKDDTFTRTPTRARSAGGGMASKPRRMSRSPAKRPIAAETPRSNFKPAAEFENVQGIANPFKKAGLRRSPVPGQSSQATAASQEEQPHDDHNPFRKTGLRRSPPAAIPAPETTVPESALEIDGPVSTTPKDPIPLHASITPKDPVPAYPSTTPKEPTPVYASTTPKEPVPVQALEPFLRAPETVAIISRSSSQARSSQLFGSIDVPGPQATEPASPVEPPRASEEEEADDNFELQPEDEVASATPGDPIPPQTRALHTNEPFVIDVPQHQELEDEPLLSALSRVDDMNPLMSDDSPIQRKARQLSMSKPTQRPLIPQSEKSLRSQPQRFQQRAELEEPKLPPASTQRGNADPVVTTAPIGIHSSPSKPARRSKALGAKLRSSPLKPRAEISPEVDAIPEPPAKRRRSARFSIPHDPHAAKRKVRDDLMKELQQLQADVSLANKENERIRLHHESKRAKPAMASNSEEILNLLLRSTAPEKQEGKPESISSLKATNLFLPFSGRRKAQQAILPSIKKPLPSSLPIAHNDDPLSHLQLFSHLTYTSNITLLPPETISPNESTMDISTPALQHHQISACHPSGLFSARLSMVVDTSSLTISSLNVEKLDLNAEHELGPFVRRRSSNDGPFGKDIGTVCWAMGRWTEVSVTRAKFWCDAERQFGTAEARRKSMEKQGKKKKKRKVMEDDVEDDEEREEGRKWTRKELLQQMGRSSMIISGEGVAIRVGWRIGFDWMGDVESSLDIDLDLPSTWHRQDDRNSLTKIKDMFGKLVKEKGPLGALRTTVGLIMAESS</sequence>
<organism evidence="2 3">
    <name type="scientific">Monilinia vaccinii-corymbosi</name>
    <dbReference type="NCBI Taxonomy" id="61207"/>
    <lineage>
        <taxon>Eukaryota</taxon>
        <taxon>Fungi</taxon>
        <taxon>Dikarya</taxon>
        <taxon>Ascomycota</taxon>
        <taxon>Pezizomycotina</taxon>
        <taxon>Leotiomycetes</taxon>
        <taxon>Helotiales</taxon>
        <taxon>Sclerotiniaceae</taxon>
        <taxon>Monilinia</taxon>
    </lineage>
</organism>
<reference evidence="2" key="1">
    <citation type="submission" date="2020-10" db="EMBL/GenBank/DDBJ databases">
        <title>Genome Sequence of Monilinia vaccinii-corymbosi Sheds Light on Mummy Berry Disease Infection of Blueberry and Mating Type.</title>
        <authorList>
            <person name="Yow A.G."/>
            <person name="Zhang Y."/>
            <person name="Bansal K."/>
            <person name="Eacker S.M."/>
            <person name="Sullivan S."/>
            <person name="Liachko I."/>
            <person name="Cubeta M.A."/>
            <person name="Rollins J.A."/>
            <person name="Ashrafi H."/>
        </authorList>
    </citation>
    <scope>NUCLEOTIDE SEQUENCE</scope>
    <source>
        <strain evidence="2">RL-1</strain>
    </source>
</reference>
<evidence type="ECO:0000313" key="3">
    <source>
        <dbReference type="Proteomes" id="UP000672032"/>
    </source>
</evidence>
<feature type="compositionally biased region" description="Basic and acidic residues" evidence="1">
    <location>
        <begin position="771"/>
        <end position="780"/>
    </location>
</feature>
<feature type="compositionally biased region" description="Polar residues" evidence="1">
    <location>
        <begin position="29"/>
        <end position="44"/>
    </location>
</feature>
<name>A0A8A3PKB6_9HELO</name>
<protein>
    <submittedName>
        <fullName evidence="2">Uncharacterized protein</fullName>
    </submittedName>
</protein>
<feature type="region of interest" description="Disordered" evidence="1">
    <location>
        <begin position="771"/>
        <end position="805"/>
    </location>
</feature>
<feature type="compositionally biased region" description="Basic and acidic residues" evidence="1">
    <location>
        <begin position="520"/>
        <end position="530"/>
    </location>
</feature>
<accession>A0A8A3PKB6</accession>
<keyword evidence="3" id="KW-1185">Reference proteome</keyword>
<dbReference type="EMBL" id="CP063409">
    <property type="protein sequence ID" value="QSZ35429.1"/>
    <property type="molecule type" value="Genomic_DNA"/>
</dbReference>
<feature type="compositionally biased region" description="Basic and acidic residues" evidence="1">
    <location>
        <begin position="89"/>
        <end position="100"/>
    </location>
</feature>
<evidence type="ECO:0000313" key="2">
    <source>
        <dbReference type="EMBL" id="QSZ35429.1"/>
    </source>
</evidence>
<feature type="compositionally biased region" description="Polar residues" evidence="1">
    <location>
        <begin position="180"/>
        <end position="192"/>
    </location>
</feature>
<feature type="compositionally biased region" description="Basic residues" evidence="1">
    <location>
        <begin position="131"/>
        <end position="140"/>
    </location>
</feature>
<feature type="compositionally biased region" description="Acidic residues" evidence="1">
    <location>
        <begin position="332"/>
        <end position="348"/>
    </location>
</feature>
<feature type="compositionally biased region" description="Polar residues" evidence="1">
    <location>
        <begin position="257"/>
        <end position="273"/>
    </location>
</feature>
<evidence type="ECO:0000256" key="1">
    <source>
        <dbReference type="SAM" id="MobiDB-lite"/>
    </source>
</evidence>
<feature type="compositionally biased region" description="Low complexity" evidence="1">
    <location>
        <begin position="297"/>
        <end position="306"/>
    </location>
</feature>
<dbReference type="AlphaFoldDB" id="A0A8A3PKB6"/>
<dbReference type="OrthoDB" id="4160836at2759"/>